<reference evidence="1" key="2">
    <citation type="journal article" date="2015" name="Data Brief">
        <title>Shoot transcriptome of the giant reed, Arundo donax.</title>
        <authorList>
            <person name="Barrero R.A."/>
            <person name="Guerrero F.D."/>
            <person name="Moolhuijzen P."/>
            <person name="Goolsby J.A."/>
            <person name="Tidwell J."/>
            <person name="Bellgard S.E."/>
            <person name="Bellgard M.I."/>
        </authorList>
    </citation>
    <scope>NUCLEOTIDE SEQUENCE</scope>
    <source>
        <tissue evidence="1">Shoot tissue taken approximately 20 cm above the soil surface</tissue>
    </source>
</reference>
<sequence>MPSSLSAIVASCKVSREAILKICVIPFVSFQPSFSPF</sequence>
<accession>A0A0A9AVI1</accession>
<organism evidence="1">
    <name type="scientific">Arundo donax</name>
    <name type="common">Giant reed</name>
    <name type="synonym">Donax arundinaceus</name>
    <dbReference type="NCBI Taxonomy" id="35708"/>
    <lineage>
        <taxon>Eukaryota</taxon>
        <taxon>Viridiplantae</taxon>
        <taxon>Streptophyta</taxon>
        <taxon>Embryophyta</taxon>
        <taxon>Tracheophyta</taxon>
        <taxon>Spermatophyta</taxon>
        <taxon>Magnoliopsida</taxon>
        <taxon>Liliopsida</taxon>
        <taxon>Poales</taxon>
        <taxon>Poaceae</taxon>
        <taxon>PACMAD clade</taxon>
        <taxon>Arundinoideae</taxon>
        <taxon>Arundineae</taxon>
        <taxon>Arundo</taxon>
    </lineage>
</organism>
<reference evidence="1" key="1">
    <citation type="submission" date="2014-09" db="EMBL/GenBank/DDBJ databases">
        <authorList>
            <person name="Magalhaes I.L.F."/>
            <person name="Oliveira U."/>
            <person name="Santos F.R."/>
            <person name="Vidigal T.H.D.A."/>
            <person name="Brescovit A.D."/>
            <person name="Santos A.J."/>
        </authorList>
    </citation>
    <scope>NUCLEOTIDE SEQUENCE</scope>
    <source>
        <tissue evidence="1">Shoot tissue taken approximately 20 cm above the soil surface</tissue>
    </source>
</reference>
<evidence type="ECO:0000313" key="1">
    <source>
        <dbReference type="EMBL" id="JAD52935.1"/>
    </source>
</evidence>
<proteinExistence type="predicted"/>
<name>A0A0A9AVI1_ARUDO</name>
<dbReference type="AlphaFoldDB" id="A0A0A9AVI1"/>
<dbReference type="EMBL" id="GBRH01244960">
    <property type="protein sequence ID" value="JAD52935.1"/>
    <property type="molecule type" value="Transcribed_RNA"/>
</dbReference>
<protein>
    <submittedName>
        <fullName evidence="1">Uncharacterized protein</fullName>
    </submittedName>
</protein>